<comment type="caution">
    <text evidence="2">The sequence shown here is derived from an EMBL/GenBank/DDBJ whole genome shotgun (WGS) entry which is preliminary data.</text>
</comment>
<accession>S8E0C9</accession>
<evidence type="ECO:0000259" key="1">
    <source>
        <dbReference type="Pfam" id="PF23005"/>
    </source>
</evidence>
<reference evidence="2 3" key="1">
    <citation type="journal article" date="2013" name="BMC Genomics">
        <title>The miniature genome of a carnivorous plant Genlisea aurea contains a low number of genes and short non-coding sequences.</title>
        <authorList>
            <person name="Leushkin E.V."/>
            <person name="Sutormin R.A."/>
            <person name="Nabieva E.R."/>
            <person name="Penin A.A."/>
            <person name="Kondrashov A.S."/>
            <person name="Logacheva M.D."/>
        </authorList>
    </citation>
    <scope>NUCLEOTIDE SEQUENCE [LARGE SCALE GENOMIC DNA]</scope>
</reference>
<dbReference type="EMBL" id="AUSU01002288">
    <property type="protein sequence ID" value="EPS69118.1"/>
    <property type="molecule type" value="Genomic_DNA"/>
</dbReference>
<dbReference type="PANTHER" id="PTHR46043:SF2">
    <property type="entry name" value="ARM REPEAT SUPERFAMILY PROTEIN"/>
    <property type="match status" value="1"/>
</dbReference>
<dbReference type="OrthoDB" id="7537227at2759"/>
<feature type="domain" description="DUF7032" evidence="1">
    <location>
        <begin position="17"/>
        <end position="127"/>
    </location>
</feature>
<sequence length="210" mass="23553">MSTEPPRLPAAPEVLEQINRLLERLLRLTSSVACFVFRWQVIRSKLVSLQSLISDAAEFPHWKENQLIPPLLALILSDLRRTEILWRDCHEDSVSRGKLLMQSDLDIAAGLLSKQINDLGMVLRSGVLDKPNRSSSKEELVFFVKDLFIRLQIGIGGPEFKRKAFDSLVNLLFNDEKSAAIVAEQGNVGYLVSQLDLSVDSSIRELAVVS</sequence>
<protein>
    <recommendedName>
        <fullName evidence="1">DUF7032 domain-containing protein</fullName>
    </recommendedName>
</protein>
<evidence type="ECO:0000313" key="3">
    <source>
        <dbReference type="Proteomes" id="UP000015453"/>
    </source>
</evidence>
<organism evidence="2 3">
    <name type="scientific">Genlisea aurea</name>
    <dbReference type="NCBI Taxonomy" id="192259"/>
    <lineage>
        <taxon>Eukaryota</taxon>
        <taxon>Viridiplantae</taxon>
        <taxon>Streptophyta</taxon>
        <taxon>Embryophyta</taxon>
        <taxon>Tracheophyta</taxon>
        <taxon>Spermatophyta</taxon>
        <taxon>Magnoliopsida</taxon>
        <taxon>eudicotyledons</taxon>
        <taxon>Gunneridae</taxon>
        <taxon>Pentapetalae</taxon>
        <taxon>asterids</taxon>
        <taxon>lamiids</taxon>
        <taxon>Lamiales</taxon>
        <taxon>Lentibulariaceae</taxon>
        <taxon>Genlisea</taxon>
    </lineage>
</organism>
<dbReference type="InterPro" id="IPR054296">
    <property type="entry name" value="DUF7032"/>
</dbReference>
<gene>
    <name evidence="2" type="ORF">M569_05649</name>
</gene>
<evidence type="ECO:0000313" key="2">
    <source>
        <dbReference type="EMBL" id="EPS69118.1"/>
    </source>
</evidence>
<dbReference type="AlphaFoldDB" id="S8E0C9"/>
<name>S8E0C9_9LAMI</name>
<feature type="non-terminal residue" evidence="2">
    <location>
        <position position="210"/>
    </location>
</feature>
<keyword evidence="3" id="KW-1185">Reference proteome</keyword>
<dbReference type="PANTHER" id="PTHR46043">
    <property type="entry name" value="ARM REPEAT SUPERFAMILY PROTEIN"/>
    <property type="match status" value="1"/>
</dbReference>
<dbReference type="Proteomes" id="UP000015453">
    <property type="component" value="Unassembled WGS sequence"/>
</dbReference>
<proteinExistence type="predicted"/>
<dbReference type="Pfam" id="PF23005">
    <property type="entry name" value="DUF7032"/>
    <property type="match status" value="1"/>
</dbReference>